<evidence type="ECO:0000256" key="4">
    <source>
        <dbReference type="ARBA" id="ARBA00022723"/>
    </source>
</evidence>
<dbReference type="AlphaFoldDB" id="A0A3M6UZM4"/>
<evidence type="ECO:0000256" key="10">
    <source>
        <dbReference type="SAM" id="MobiDB-lite"/>
    </source>
</evidence>
<feature type="region of interest" description="Disordered" evidence="10">
    <location>
        <begin position="59"/>
        <end position="97"/>
    </location>
</feature>
<evidence type="ECO:0000256" key="11">
    <source>
        <dbReference type="SAM" id="Phobius"/>
    </source>
</evidence>
<evidence type="ECO:0000256" key="2">
    <source>
        <dbReference type="ARBA" id="ARBA00022679"/>
    </source>
</evidence>
<keyword evidence="5" id="KW-0863">Zinc-finger</keyword>
<accession>A0A3M6UZM4</accession>
<evidence type="ECO:0000256" key="1">
    <source>
        <dbReference type="ARBA" id="ARBA00004141"/>
    </source>
</evidence>
<keyword evidence="4" id="KW-0479">Metal-binding</keyword>
<organism evidence="13 14">
    <name type="scientific">Pocillopora damicornis</name>
    <name type="common">Cauliflower coral</name>
    <name type="synonym">Millepora damicornis</name>
    <dbReference type="NCBI Taxonomy" id="46731"/>
    <lineage>
        <taxon>Eukaryota</taxon>
        <taxon>Metazoa</taxon>
        <taxon>Cnidaria</taxon>
        <taxon>Anthozoa</taxon>
        <taxon>Hexacorallia</taxon>
        <taxon>Scleractinia</taxon>
        <taxon>Astrocoeniina</taxon>
        <taxon>Pocilloporidae</taxon>
        <taxon>Pocillopora</taxon>
    </lineage>
</organism>
<feature type="compositionally biased region" description="Basic and acidic residues" evidence="10">
    <location>
        <begin position="59"/>
        <end position="76"/>
    </location>
</feature>
<keyword evidence="7" id="KW-0862">Zinc</keyword>
<dbReference type="Pfam" id="PF12906">
    <property type="entry name" value="RINGv"/>
    <property type="match status" value="1"/>
</dbReference>
<dbReference type="OrthoDB" id="264354at2759"/>
<dbReference type="PANTHER" id="PTHR46065:SF3">
    <property type="entry name" value="FI20425P1"/>
    <property type="match status" value="1"/>
</dbReference>
<feature type="domain" description="RING-CH-type" evidence="12">
    <location>
        <begin position="187"/>
        <end position="247"/>
    </location>
</feature>
<dbReference type="SMART" id="SM00744">
    <property type="entry name" value="RINGv"/>
    <property type="match status" value="1"/>
</dbReference>
<keyword evidence="2" id="KW-0808">Transferase</keyword>
<feature type="transmembrane region" description="Helical" evidence="11">
    <location>
        <begin position="266"/>
        <end position="285"/>
    </location>
</feature>
<comment type="subcellular location">
    <subcellularLocation>
        <location evidence="1">Membrane</location>
        <topology evidence="1">Multi-pass membrane protein</topology>
    </subcellularLocation>
</comment>
<feature type="region of interest" description="Disordered" evidence="10">
    <location>
        <begin position="158"/>
        <end position="177"/>
    </location>
</feature>
<dbReference type="Proteomes" id="UP000275408">
    <property type="component" value="Unassembled WGS sequence"/>
</dbReference>
<evidence type="ECO:0000259" key="12">
    <source>
        <dbReference type="PROSITE" id="PS51292"/>
    </source>
</evidence>
<name>A0A3M6UZM4_POCDA</name>
<sequence length="370" mass="41338">MAERNFSDSGKGDCVTVLTIEEEGSNFKRSDCIKTDRPLQLEEIQSETVQVKILLQDNKENDDAKTNEIQRTEHESSTSAEQEELGNSAGGRYNEQPCGESAAEIAPMIEKDKLNENTDLELTVTAAIEEKEILLEGETTIVNMADQAESVCIEMESTADTEGKDTEKSCDKSPSDTTTLYFSESDSAEVESDVCRICHSNDEIEILISPCLCTGSVKFVHHSCLMSWLQRAVMSKCELCLYPLAVKRKRKPFSKWRLPEDKPFPILWLLTFVIAMTLNVASIAKDGSQRCVSNPCIIFYVVGSAGALLGLAFFYRWLRKTVCYVSKWIALNQEWTLVGPPDLRTQMGQTNLAYSTKSLSETETTQEQIA</sequence>
<feature type="transmembrane region" description="Helical" evidence="11">
    <location>
        <begin position="297"/>
        <end position="318"/>
    </location>
</feature>
<keyword evidence="3 11" id="KW-0812">Transmembrane</keyword>
<dbReference type="GO" id="GO:0016567">
    <property type="term" value="P:protein ubiquitination"/>
    <property type="evidence" value="ECO:0007669"/>
    <property type="project" value="TreeGrafter"/>
</dbReference>
<dbReference type="SUPFAM" id="SSF57850">
    <property type="entry name" value="RING/U-box"/>
    <property type="match status" value="1"/>
</dbReference>
<evidence type="ECO:0000256" key="3">
    <source>
        <dbReference type="ARBA" id="ARBA00022692"/>
    </source>
</evidence>
<evidence type="ECO:0000313" key="14">
    <source>
        <dbReference type="Proteomes" id="UP000275408"/>
    </source>
</evidence>
<dbReference type="GO" id="GO:0008270">
    <property type="term" value="F:zinc ion binding"/>
    <property type="evidence" value="ECO:0007669"/>
    <property type="project" value="UniProtKB-KW"/>
</dbReference>
<comment type="caution">
    <text evidence="13">The sequence shown here is derived from an EMBL/GenBank/DDBJ whole genome shotgun (WGS) entry which is preliminary data.</text>
</comment>
<reference evidence="13 14" key="1">
    <citation type="journal article" date="2018" name="Sci. Rep.">
        <title>Comparative analysis of the Pocillopora damicornis genome highlights role of immune system in coral evolution.</title>
        <authorList>
            <person name="Cunning R."/>
            <person name="Bay R.A."/>
            <person name="Gillette P."/>
            <person name="Baker A.C."/>
            <person name="Traylor-Knowles N."/>
        </authorList>
    </citation>
    <scope>NUCLEOTIDE SEQUENCE [LARGE SCALE GENOMIC DNA]</scope>
    <source>
        <strain evidence="13">RSMAS</strain>
        <tissue evidence="13">Whole animal</tissue>
    </source>
</reference>
<dbReference type="GO" id="GO:0004842">
    <property type="term" value="F:ubiquitin-protein transferase activity"/>
    <property type="evidence" value="ECO:0007669"/>
    <property type="project" value="TreeGrafter"/>
</dbReference>
<gene>
    <name evidence="13" type="ORF">pdam_00009997</name>
</gene>
<evidence type="ECO:0000256" key="5">
    <source>
        <dbReference type="ARBA" id="ARBA00022771"/>
    </source>
</evidence>
<protein>
    <recommendedName>
        <fullName evidence="12">RING-CH-type domain-containing protein</fullName>
    </recommendedName>
</protein>
<keyword evidence="6" id="KW-0833">Ubl conjugation pathway</keyword>
<dbReference type="GO" id="GO:0016020">
    <property type="term" value="C:membrane"/>
    <property type="evidence" value="ECO:0007669"/>
    <property type="project" value="UniProtKB-SubCell"/>
</dbReference>
<keyword evidence="9 11" id="KW-0472">Membrane</keyword>
<dbReference type="InterPro" id="IPR013083">
    <property type="entry name" value="Znf_RING/FYVE/PHD"/>
</dbReference>
<dbReference type="STRING" id="46731.A0A3M6UZM4"/>
<dbReference type="PROSITE" id="PS51292">
    <property type="entry name" value="ZF_RING_CH"/>
    <property type="match status" value="1"/>
</dbReference>
<proteinExistence type="predicted"/>
<keyword evidence="14" id="KW-1185">Reference proteome</keyword>
<evidence type="ECO:0000256" key="9">
    <source>
        <dbReference type="ARBA" id="ARBA00023136"/>
    </source>
</evidence>
<evidence type="ECO:0000313" key="13">
    <source>
        <dbReference type="EMBL" id="RMX59080.1"/>
    </source>
</evidence>
<dbReference type="EMBL" id="RCHS01000400">
    <property type="protein sequence ID" value="RMX59080.1"/>
    <property type="molecule type" value="Genomic_DNA"/>
</dbReference>
<keyword evidence="8 11" id="KW-1133">Transmembrane helix</keyword>
<evidence type="ECO:0000256" key="7">
    <source>
        <dbReference type="ARBA" id="ARBA00022833"/>
    </source>
</evidence>
<dbReference type="InterPro" id="IPR011016">
    <property type="entry name" value="Znf_RING-CH"/>
</dbReference>
<feature type="compositionally biased region" description="Basic and acidic residues" evidence="10">
    <location>
        <begin position="161"/>
        <end position="174"/>
    </location>
</feature>
<dbReference type="PANTHER" id="PTHR46065">
    <property type="entry name" value="E3 UBIQUITIN-PROTEIN LIGASE MARCH 2/3 FAMILY MEMBER"/>
    <property type="match status" value="1"/>
</dbReference>
<evidence type="ECO:0000256" key="6">
    <source>
        <dbReference type="ARBA" id="ARBA00022786"/>
    </source>
</evidence>
<evidence type="ECO:0000256" key="8">
    <source>
        <dbReference type="ARBA" id="ARBA00022989"/>
    </source>
</evidence>
<dbReference type="Gene3D" id="3.30.40.10">
    <property type="entry name" value="Zinc/RING finger domain, C3HC4 (zinc finger)"/>
    <property type="match status" value="1"/>
</dbReference>